<keyword evidence="6" id="KW-0833">Ubl conjugation pathway</keyword>
<keyword evidence="5" id="KW-0808">Transferase</keyword>
<dbReference type="EMBL" id="WJQU01000001">
    <property type="protein sequence ID" value="KAJ6649622.1"/>
    <property type="molecule type" value="Genomic_DNA"/>
</dbReference>
<evidence type="ECO:0000256" key="6">
    <source>
        <dbReference type="ARBA" id="ARBA00022786"/>
    </source>
</evidence>
<dbReference type="Pfam" id="PF04641">
    <property type="entry name" value="Rtf2"/>
    <property type="match status" value="1"/>
</dbReference>
<dbReference type="AlphaFoldDB" id="A0A9Q0NG15"/>
<accession>A0A9Q0NG15</accession>
<evidence type="ECO:0000256" key="5">
    <source>
        <dbReference type="ARBA" id="ARBA00022679"/>
    </source>
</evidence>
<sequence>MGKRQHQKDKMYLTYTEWSQFYGGKKTESSENEHIKFKRLPFFHCTITMAPFENPYCDTDGNIFELEAILAFHKKYKINPITGKPLAIKDLIKLTFYKNSEDEYHCPSLFKPFTKNSHIVAIAATGNVFSYEAVDQLNIKTKNWKDLVNDVAFTRKDIITIQDPSMLEKFNISTFHHIKKRLRVETEEEKLEKKDPHGRLKTVSAETKDILQQLEKDYKPAAEEATTPKETADKFNAAHYSTGAVAASFTSTAMIPVFNHEAAILADHEVRYERVKKKGYVQLVTTHGPLNIELFCNVVPKTCENFLRHCQNGYYNGTLFHRSVKNFMIQGGDPKGTGKGGESIWGKGFEDEIKPQLTHSGRGIVSMANSGPNTNGSQL</sequence>
<dbReference type="PANTHER" id="PTHR45625:SF1">
    <property type="entry name" value="RING-TYPE E3 UBIQUITIN-PROTEIN LIGASE PPIL2"/>
    <property type="match status" value="1"/>
</dbReference>
<evidence type="ECO:0000256" key="7">
    <source>
        <dbReference type="ARBA" id="ARBA00023242"/>
    </source>
</evidence>
<dbReference type="InterPro" id="IPR044666">
    <property type="entry name" value="Cyclophilin_A-like"/>
</dbReference>
<dbReference type="InterPro" id="IPR029000">
    <property type="entry name" value="Cyclophilin-like_dom_sf"/>
</dbReference>
<evidence type="ECO:0000256" key="1">
    <source>
        <dbReference type="ARBA" id="ARBA00000900"/>
    </source>
</evidence>
<dbReference type="GO" id="GO:0071013">
    <property type="term" value="C:catalytic step 2 spliceosome"/>
    <property type="evidence" value="ECO:0007669"/>
    <property type="project" value="TreeGrafter"/>
</dbReference>
<dbReference type="EC" id="2.3.2.27" evidence="4"/>
<evidence type="ECO:0000256" key="4">
    <source>
        <dbReference type="ARBA" id="ARBA00012483"/>
    </source>
</evidence>
<reference evidence="10" key="1">
    <citation type="submission" date="2022-07" db="EMBL/GenBank/DDBJ databases">
        <authorList>
            <person name="Trinca V."/>
            <person name="Uliana J.V.C."/>
            <person name="Torres T.T."/>
            <person name="Ward R.J."/>
            <person name="Monesi N."/>
        </authorList>
    </citation>
    <scope>NUCLEOTIDE SEQUENCE</scope>
    <source>
        <strain evidence="10">HSMRA1968</strain>
        <tissue evidence="10">Whole embryos</tissue>
    </source>
</reference>
<comment type="catalytic activity">
    <reaction evidence="1">
        <text>S-ubiquitinyl-[E2 ubiquitin-conjugating enzyme]-L-cysteine + [acceptor protein]-L-lysine = [E2 ubiquitin-conjugating enzyme]-L-cysteine + N(6)-ubiquitinyl-[acceptor protein]-L-lysine.</text>
        <dbReference type="EC" id="2.3.2.27"/>
    </reaction>
</comment>
<comment type="caution">
    <text evidence="10">The sequence shown here is derived from an EMBL/GenBank/DDBJ whole genome shotgun (WGS) entry which is preliminary data.</text>
</comment>
<dbReference type="Pfam" id="PF00160">
    <property type="entry name" value="Pro_isomerase"/>
    <property type="match status" value="1"/>
</dbReference>
<proteinExistence type="inferred from homology"/>
<dbReference type="PROSITE" id="PS50072">
    <property type="entry name" value="CSA_PPIASE_2"/>
    <property type="match status" value="1"/>
</dbReference>
<dbReference type="PROSITE" id="PS51698">
    <property type="entry name" value="U_BOX"/>
    <property type="match status" value="1"/>
</dbReference>
<name>A0A9Q0NG15_9DIPT</name>
<feature type="domain" description="U-box" evidence="9">
    <location>
        <begin position="38"/>
        <end position="111"/>
    </location>
</feature>
<dbReference type="PRINTS" id="PR00153">
    <property type="entry name" value="CSAPPISMRASE"/>
</dbReference>
<evidence type="ECO:0000313" key="10">
    <source>
        <dbReference type="EMBL" id="KAJ6649622.1"/>
    </source>
</evidence>
<feature type="domain" description="PPIase cyclophilin-type" evidence="8">
    <location>
        <begin position="288"/>
        <end position="379"/>
    </location>
</feature>
<evidence type="ECO:0000256" key="3">
    <source>
        <dbReference type="ARBA" id="ARBA00007930"/>
    </source>
</evidence>
<evidence type="ECO:0000259" key="9">
    <source>
        <dbReference type="PROSITE" id="PS51698"/>
    </source>
</evidence>
<dbReference type="SUPFAM" id="SSF57850">
    <property type="entry name" value="RING/U-box"/>
    <property type="match status" value="1"/>
</dbReference>
<protein>
    <recommendedName>
        <fullName evidence="4">RING-type E3 ubiquitin transferase</fullName>
        <ecNumber evidence="4">2.3.2.27</ecNumber>
    </recommendedName>
</protein>
<dbReference type="Gene3D" id="3.30.40.10">
    <property type="entry name" value="Zinc/RING finger domain, C3HC4 (zinc finger)"/>
    <property type="match status" value="1"/>
</dbReference>
<dbReference type="PROSITE" id="PS00170">
    <property type="entry name" value="CSA_PPIASE_1"/>
    <property type="match status" value="1"/>
</dbReference>
<dbReference type="InterPro" id="IPR003613">
    <property type="entry name" value="Ubox_domain"/>
</dbReference>
<gene>
    <name evidence="10" type="primary">Ppil2_0</name>
    <name evidence="10" type="ORF">Bhyg_04860</name>
</gene>
<dbReference type="Proteomes" id="UP001151699">
    <property type="component" value="Chromosome A"/>
</dbReference>
<comment type="similarity">
    <text evidence="3">Belongs to the cyclophilin-type PPIase family. PPIL2 subfamily.</text>
</comment>
<dbReference type="OrthoDB" id="30774at2759"/>
<evidence type="ECO:0000259" key="8">
    <source>
        <dbReference type="PROSITE" id="PS50072"/>
    </source>
</evidence>
<dbReference type="GO" id="GO:0000209">
    <property type="term" value="P:protein polyubiquitination"/>
    <property type="evidence" value="ECO:0007669"/>
    <property type="project" value="TreeGrafter"/>
</dbReference>
<keyword evidence="11" id="KW-1185">Reference proteome</keyword>
<keyword evidence="7" id="KW-0539">Nucleus</keyword>
<dbReference type="InterPro" id="IPR020892">
    <property type="entry name" value="Cyclophilin-type_PPIase_CS"/>
</dbReference>
<dbReference type="SUPFAM" id="SSF50891">
    <property type="entry name" value="Cyclophilin-like"/>
    <property type="match status" value="1"/>
</dbReference>
<dbReference type="InterPro" id="IPR026951">
    <property type="entry name" value="PPIL2_U-box_dom"/>
</dbReference>
<evidence type="ECO:0000256" key="2">
    <source>
        <dbReference type="ARBA" id="ARBA00004123"/>
    </source>
</evidence>
<dbReference type="PANTHER" id="PTHR45625">
    <property type="entry name" value="PEPTIDYL-PROLYL CIS-TRANS ISOMERASE-RELATED"/>
    <property type="match status" value="1"/>
</dbReference>
<dbReference type="SMART" id="SM00504">
    <property type="entry name" value="Ubox"/>
    <property type="match status" value="1"/>
</dbReference>
<dbReference type="GO" id="GO:0061630">
    <property type="term" value="F:ubiquitin protein ligase activity"/>
    <property type="evidence" value="ECO:0007669"/>
    <property type="project" value="UniProtKB-EC"/>
</dbReference>
<dbReference type="FunFam" id="3.30.40.10:FF:000079">
    <property type="entry name" value="Peptidyl-prolyl cis-trans isomerase 2"/>
    <property type="match status" value="1"/>
</dbReference>
<dbReference type="InterPro" id="IPR013083">
    <property type="entry name" value="Znf_RING/FYVE/PHD"/>
</dbReference>
<dbReference type="GO" id="GO:0006457">
    <property type="term" value="P:protein folding"/>
    <property type="evidence" value="ECO:0007669"/>
    <property type="project" value="InterPro"/>
</dbReference>
<dbReference type="InterPro" id="IPR002130">
    <property type="entry name" value="Cyclophilin-type_PPIase_dom"/>
</dbReference>
<organism evidence="10 11">
    <name type="scientific">Pseudolycoriella hygida</name>
    <dbReference type="NCBI Taxonomy" id="35572"/>
    <lineage>
        <taxon>Eukaryota</taxon>
        <taxon>Metazoa</taxon>
        <taxon>Ecdysozoa</taxon>
        <taxon>Arthropoda</taxon>
        <taxon>Hexapoda</taxon>
        <taxon>Insecta</taxon>
        <taxon>Pterygota</taxon>
        <taxon>Neoptera</taxon>
        <taxon>Endopterygota</taxon>
        <taxon>Diptera</taxon>
        <taxon>Nematocera</taxon>
        <taxon>Sciaroidea</taxon>
        <taxon>Sciaridae</taxon>
        <taxon>Pseudolycoriella</taxon>
    </lineage>
</organism>
<dbReference type="GO" id="GO:0003755">
    <property type="term" value="F:peptidyl-prolyl cis-trans isomerase activity"/>
    <property type="evidence" value="ECO:0007669"/>
    <property type="project" value="InterPro"/>
</dbReference>
<dbReference type="Gene3D" id="2.40.100.10">
    <property type="entry name" value="Cyclophilin-like"/>
    <property type="match status" value="1"/>
</dbReference>
<comment type="subcellular location">
    <subcellularLocation>
        <location evidence="2">Nucleus</location>
    </subcellularLocation>
</comment>
<dbReference type="CDD" id="cd16663">
    <property type="entry name" value="RING-Ubox_PPIL2"/>
    <property type="match status" value="1"/>
</dbReference>
<evidence type="ECO:0000313" key="11">
    <source>
        <dbReference type="Proteomes" id="UP001151699"/>
    </source>
</evidence>